<proteinExistence type="inferred from homology"/>
<dbReference type="HAMAP" id="MF_01660">
    <property type="entry name" value="MenH"/>
    <property type="match status" value="1"/>
</dbReference>
<organism evidence="5 6">
    <name type="scientific">Heyndrickxia oleronia</name>
    <dbReference type="NCBI Taxonomy" id="38875"/>
    <lineage>
        <taxon>Bacteria</taxon>
        <taxon>Bacillati</taxon>
        <taxon>Bacillota</taxon>
        <taxon>Bacilli</taxon>
        <taxon>Bacillales</taxon>
        <taxon>Bacillaceae</taxon>
        <taxon>Heyndrickxia</taxon>
    </lineage>
</organism>
<comment type="similarity">
    <text evidence="3">Belongs to the AB hydrolase superfamily. MenH family.</text>
</comment>
<evidence type="ECO:0000313" key="6">
    <source>
        <dbReference type="Proteomes" id="UP000189761"/>
    </source>
</evidence>
<dbReference type="EC" id="4.2.99.20" evidence="3"/>
<keyword evidence="1 3" id="KW-0474">Menaquinone biosynthesis</keyword>
<comment type="pathway">
    <text evidence="3">Quinol/quinone metabolism; menaquinone biosynthesis.</text>
</comment>
<reference evidence="5 6" key="1">
    <citation type="submission" date="2017-01" db="EMBL/GenBank/DDBJ databases">
        <title>Draft genome sequence of Bacillus oleronius.</title>
        <authorList>
            <person name="Allam M."/>
        </authorList>
    </citation>
    <scope>NUCLEOTIDE SEQUENCE [LARGE SCALE GENOMIC DNA]</scope>
    <source>
        <strain evidence="5 6">DSM 9356</strain>
    </source>
</reference>
<comment type="subunit">
    <text evidence="3">Monomer.</text>
</comment>
<protein>
    <recommendedName>
        <fullName evidence="3">Putative 2-succinyl-6-hydroxy-2,4-cyclohexadiene-1-carboxylate synthase</fullName>
        <shortName evidence="3">SHCHC synthase</shortName>
        <ecNumber evidence="3">4.2.99.20</ecNumber>
    </recommendedName>
</protein>
<accession>A0A8E2IAR7</accession>
<dbReference type="EMBL" id="MTLA01000040">
    <property type="protein sequence ID" value="OOP69692.1"/>
    <property type="molecule type" value="Genomic_DNA"/>
</dbReference>
<name>A0A8E2IAR7_9BACI</name>
<evidence type="ECO:0000313" key="5">
    <source>
        <dbReference type="EMBL" id="OOP69692.1"/>
    </source>
</evidence>
<dbReference type="Gene3D" id="3.40.50.1820">
    <property type="entry name" value="alpha/beta hydrolase"/>
    <property type="match status" value="1"/>
</dbReference>
<dbReference type="UniPathway" id="UPA01057">
    <property type="reaction ID" value="UER00900"/>
</dbReference>
<sequence>MNIHVNGVNYHVEVIGSGEPLLLLHGFTGDCTTWNAVVQFLNKRYQCILIDILGHGKTECPKAAERYQIELVAHDIKDILFQLKINKIKVLGYSMGGRLALTFATCFPDMVSMLLLESASPGLKTEEARIERRHQDERLAKRIIEEGIESFVDYWTDIPLFKTQKRLDKARIEQIRWQRLQNNPLGLANSLIGMGTGSMPSLWRKLSTLEMPVYLITGSLDEKFCLIAKEMQKWIPNARHETILDAGHAIHVEDSRKFGTIIEEFLSNK</sequence>
<dbReference type="PANTHER" id="PTHR42916:SF1">
    <property type="entry name" value="PROTEIN PHYLLO, CHLOROPLASTIC"/>
    <property type="match status" value="1"/>
</dbReference>
<dbReference type="Proteomes" id="UP000189761">
    <property type="component" value="Unassembled WGS sequence"/>
</dbReference>
<keyword evidence="6" id="KW-1185">Reference proteome</keyword>
<dbReference type="PRINTS" id="PR00111">
    <property type="entry name" value="ABHYDROLASE"/>
</dbReference>
<comment type="catalytic activity">
    <reaction evidence="3">
        <text>5-enolpyruvoyl-6-hydroxy-2-succinyl-cyclohex-3-ene-1-carboxylate = (1R,6R)-6-hydroxy-2-succinyl-cyclohexa-2,4-diene-1-carboxylate + pyruvate</text>
        <dbReference type="Rhea" id="RHEA:25597"/>
        <dbReference type="ChEBI" id="CHEBI:15361"/>
        <dbReference type="ChEBI" id="CHEBI:58689"/>
        <dbReference type="ChEBI" id="CHEBI:58818"/>
        <dbReference type="EC" id="4.2.99.20"/>
    </reaction>
</comment>
<comment type="caution">
    <text evidence="5">The sequence shown here is derived from an EMBL/GenBank/DDBJ whole genome shotgun (WGS) entry which is preliminary data.</text>
</comment>
<dbReference type="RefSeq" id="WP_071976898.1">
    <property type="nucleotide sequence ID" value="NZ_CP065424.1"/>
</dbReference>
<comment type="function">
    <text evidence="3">Catalyzes a proton abstraction reaction that results in 2,5-elimination of pyruvate from 2-succinyl-5-enolpyruvyl-6-hydroxy-3-cyclohexene-1-carboxylate (SEPHCHC) and the formation of 2-succinyl-6-hydroxy-2,4-cyclohexadiene-1-carboxylate (SHCHC).</text>
</comment>
<dbReference type="InterPro" id="IPR029058">
    <property type="entry name" value="AB_hydrolase_fold"/>
</dbReference>
<keyword evidence="2 3" id="KW-0456">Lyase</keyword>
<dbReference type="GO" id="GO:0009234">
    <property type="term" value="P:menaquinone biosynthetic process"/>
    <property type="evidence" value="ECO:0007669"/>
    <property type="project" value="UniProtKB-UniRule"/>
</dbReference>
<dbReference type="GO" id="GO:0070205">
    <property type="term" value="F:2-succinyl-6-hydroxy-2,4-cyclohexadiene-1-carboxylate synthase activity"/>
    <property type="evidence" value="ECO:0007669"/>
    <property type="project" value="UniProtKB-UniRule"/>
</dbReference>
<comment type="pathway">
    <text evidence="3">Quinol/quinone metabolism; 1,4-dihydroxy-2-naphthoate biosynthesis; 1,4-dihydroxy-2-naphthoate from chorismate: step 3/7.</text>
</comment>
<evidence type="ECO:0000256" key="1">
    <source>
        <dbReference type="ARBA" id="ARBA00022428"/>
    </source>
</evidence>
<gene>
    <name evidence="3" type="primary">menH</name>
    <name evidence="5" type="ORF">BWZ43_03840</name>
</gene>
<dbReference type="Pfam" id="PF00561">
    <property type="entry name" value="Abhydrolase_1"/>
    <property type="match status" value="1"/>
</dbReference>
<dbReference type="PANTHER" id="PTHR42916">
    <property type="entry name" value="2-SUCCINYL-5-ENOLPYRUVYL-6-HYDROXY-3-CYCLOHEXENE-1-CARBOXYLATE SYNTHASE"/>
    <property type="match status" value="1"/>
</dbReference>
<evidence type="ECO:0000256" key="3">
    <source>
        <dbReference type="HAMAP-Rule" id="MF_01660"/>
    </source>
</evidence>
<dbReference type="AlphaFoldDB" id="A0A8E2IAR7"/>
<dbReference type="SUPFAM" id="SSF53474">
    <property type="entry name" value="alpha/beta-Hydrolases"/>
    <property type="match status" value="1"/>
</dbReference>
<dbReference type="UniPathway" id="UPA00079"/>
<dbReference type="NCBIfam" id="TIGR03695">
    <property type="entry name" value="menH_SHCHC"/>
    <property type="match status" value="1"/>
</dbReference>
<evidence type="ECO:0000256" key="2">
    <source>
        <dbReference type="ARBA" id="ARBA00023239"/>
    </source>
</evidence>
<dbReference type="InterPro" id="IPR000073">
    <property type="entry name" value="AB_hydrolase_1"/>
</dbReference>
<dbReference type="InterPro" id="IPR022485">
    <property type="entry name" value="SHCHC_synthase_MenH"/>
</dbReference>
<evidence type="ECO:0000259" key="4">
    <source>
        <dbReference type="Pfam" id="PF00561"/>
    </source>
</evidence>
<feature type="domain" description="AB hydrolase-1" evidence="4">
    <location>
        <begin position="20"/>
        <end position="254"/>
    </location>
</feature>